<comment type="subcellular location">
    <subcellularLocation>
        <location evidence="1">Membrane</location>
        <topology evidence="1">Multi-pass membrane protein</topology>
    </subcellularLocation>
</comment>
<keyword evidence="7" id="KW-1185">Reference proteome</keyword>
<comment type="caution">
    <text evidence="6">The sequence shown here is derived from an EMBL/GenBank/DDBJ whole genome shotgun (WGS) entry which is preliminary data.</text>
</comment>
<dbReference type="SUPFAM" id="SSF103473">
    <property type="entry name" value="MFS general substrate transporter"/>
    <property type="match status" value="1"/>
</dbReference>
<keyword evidence="4" id="KW-0472">Membrane</keyword>
<feature type="region of interest" description="Disordered" evidence="3">
    <location>
        <begin position="1"/>
        <end position="40"/>
    </location>
</feature>
<reference evidence="6 7" key="1">
    <citation type="submission" date="2024-02" db="EMBL/GenBank/DDBJ databases">
        <title>A draft genome for the cacao thread blight pathogen Marasmius crinis-equi.</title>
        <authorList>
            <person name="Cohen S.P."/>
            <person name="Baruah I.K."/>
            <person name="Amoako-Attah I."/>
            <person name="Bukari Y."/>
            <person name="Meinhardt L.W."/>
            <person name="Bailey B.A."/>
        </authorList>
    </citation>
    <scope>NUCLEOTIDE SEQUENCE [LARGE SCALE GENOMIC DNA]</scope>
    <source>
        <strain evidence="6 7">GH-76</strain>
    </source>
</reference>
<dbReference type="CDD" id="cd17352">
    <property type="entry name" value="MFS_MCT_SLC16"/>
    <property type="match status" value="1"/>
</dbReference>
<feature type="transmembrane region" description="Helical" evidence="4">
    <location>
        <begin position="384"/>
        <end position="405"/>
    </location>
</feature>
<sequence>MSRRESPETLSGPAPSEAKDKDNYEVEVETKRADEKEKAEADSAVPAFDFPDGGTRAWLVVLGTALSSTASFGYVNSWGVFQSYYEKTLLQDLSPSTIAWIGSVQYSLVFLPALPIGRLFDLGYFRIPFLISSAAIVVGAFLTGECTKYWQFMLCQGILQGIACGCVFGPTMGVIGHWFKKKRGRAMGLTAIGSSVGGTIFPIASRRLIAQVGFPWTMRILGFILLFCLAIPNITLARRLPPKNIKGGLFNLDAFKNPAFSFYTASSLVTFLGLYTVLTYIDVSAVSVGVSDDISFYLVSIANGSSGLGRLAAGLLVDRIGAINFIAPTTFLAGILTYAWPFAHSLGPLIAVAVIYGFMCGTYVSSFMIPLFEMGEIQDIGRRSGMVMTIGAIGALTGPPISGAINNATGGFEKVGYYAGTMVIFSVVLMVASRHYILHGKLWGKA</sequence>
<dbReference type="InterPro" id="IPR036259">
    <property type="entry name" value="MFS_trans_sf"/>
</dbReference>
<feature type="transmembrane region" description="Helical" evidence="4">
    <location>
        <begin position="417"/>
        <end position="437"/>
    </location>
</feature>
<dbReference type="Pfam" id="PF07690">
    <property type="entry name" value="MFS_1"/>
    <property type="match status" value="1"/>
</dbReference>
<dbReference type="Gene3D" id="1.20.1250.20">
    <property type="entry name" value="MFS general substrate transporter like domains"/>
    <property type="match status" value="2"/>
</dbReference>
<feature type="transmembrane region" description="Helical" evidence="4">
    <location>
        <begin position="123"/>
        <end position="143"/>
    </location>
</feature>
<feature type="domain" description="Major facilitator superfamily (MFS) profile" evidence="5">
    <location>
        <begin position="259"/>
        <end position="446"/>
    </location>
</feature>
<name>A0ABR3FNH5_9AGAR</name>
<feature type="transmembrane region" description="Helical" evidence="4">
    <location>
        <begin position="149"/>
        <end position="174"/>
    </location>
</feature>
<evidence type="ECO:0000256" key="3">
    <source>
        <dbReference type="SAM" id="MobiDB-lite"/>
    </source>
</evidence>
<evidence type="ECO:0000256" key="1">
    <source>
        <dbReference type="ARBA" id="ARBA00004141"/>
    </source>
</evidence>
<evidence type="ECO:0000259" key="5">
    <source>
        <dbReference type="PROSITE" id="PS50850"/>
    </source>
</evidence>
<feature type="transmembrane region" description="Helical" evidence="4">
    <location>
        <begin position="349"/>
        <end position="372"/>
    </location>
</feature>
<accession>A0ABR3FNH5</accession>
<evidence type="ECO:0000256" key="4">
    <source>
        <dbReference type="SAM" id="Phobius"/>
    </source>
</evidence>
<feature type="transmembrane region" description="Helical" evidence="4">
    <location>
        <begin position="258"/>
        <end position="282"/>
    </location>
</feature>
<feature type="transmembrane region" description="Helical" evidence="4">
    <location>
        <begin position="325"/>
        <end position="343"/>
    </location>
</feature>
<evidence type="ECO:0000256" key="2">
    <source>
        <dbReference type="ARBA" id="ARBA00006727"/>
    </source>
</evidence>
<dbReference type="PANTHER" id="PTHR11360:SF284">
    <property type="entry name" value="EG:103B4.3 PROTEIN-RELATED"/>
    <property type="match status" value="1"/>
</dbReference>
<dbReference type="InterPro" id="IPR050327">
    <property type="entry name" value="Proton-linked_MCT"/>
</dbReference>
<feature type="compositionally biased region" description="Basic and acidic residues" evidence="3">
    <location>
        <begin position="17"/>
        <end position="40"/>
    </location>
</feature>
<proteinExistence type="inferred from homology"/>
<evidence type="ECO:0000313" key="7">
    <source>
        <dbReference type="Proteomes" id="UP001465976"/>
    </source>
</evidence>
<feature type="transmembrane region" description="Helical" evidence="4">
    <location>
        <begin position="97"/>
        <end position="116"/>
    </location>
</feature>
<dbReference type="Proteomes" id="UP001465976">
    <property type="component" value="Unassembled WGS sequence"/>
</dbReference>
<evidence type="ECO:0000313" key="6">
    <source>
        <dbReference type="EMBL" id="KAL0576987.1"/>
    </source>
</evidence>
<protein>
    <recommendedName>
        <fullName evidence="5">Major facilitator superfamily (MFS) profile domain-containing protein</fullName>
    </recommendedName>
</protein>
<keyword evidence="4" id="KW-1133">Transmembrane helix</keyword>
<feature type="transmembrane region" description="Helical" evidence="4">
    <location>
        <begin position="216"/>
        <end position="237"/>
    </location>
</feature>
<dbReference type="PANTHER" id="PTHR11360">
    <property type="entry name" value="MONOCARBOXYLATE TRANSPORTER"/>
    <property type="match status" value="1"/>
</dbReference>
<keyword evidence="4" id="KW-0812">Transmembrane</keyword>
<feature type="transmembrane region" description="Helical" evidence="4">
    <location>
        <begin position="57"/>
        <end position="77"/>
    </location>
</feature>
<dbReference type="EMBL" id="JBAHYK010000185">
    <property type="protein sequence ID" value="KAL0576987.1"/>
    <property type="molecule type" value="Genomic_DNA"/>
</dbReference>
<dbReference type="InterPro" id="IPR020846">
    <property type="entry name" value="MFS_dom"/>
</dbReference>
<comment type="similarity">
    <text evidence="2">Belongs to the major facilitator superfamily. Monocarboxylate porter (TC 2.A.1.13) family.</text>
</comment>
<organism evidence="6 7">
    <name type="scientific">Marasmius crinis-equi</name>
    <dbReference type="NCBI Taxonomy" id="585013"/>
    <lineage>
        <taxon>Eukaryota</taxon>
        <taxon>Fungi</taxon>
        <taxon>Dikarya</taxon>
        <taxon>Basidiomycota</taxon>
        <taxon>Agaricomycotina</taxon>
        <taxon>Agaricomycetes</taxon>
        <taxon>Agaricomycetidae</taxon>
        <taxon>Agaricales</taxon>
        <taxon>Marasmiineae</taxon>
        <taxon>Marasmiaceae</taxon>
        <taxon>Marasmius</taxon>
    </lineage>
</organism>
<dbReference type="PROSITE" id="PS50850">
    <property type="entry name" value="MFS"/>
    <property type="match status" value="1"/>
</dbReference>
<dbReference type="InterPro" id="IPR011701">
    <property type="entry name" value="MFS"/>
</dbReference>
<feature type="transmembrane region" description="Helical" evidence="4">
    <location>
        <begin position="186"/>
        <end position="204"/>
    </location>
</feature>
<gene>
    <name evidence="6" type="ORF">V5O48_004997</name>
</gene>